<name>A0A8T0GP00_CERPU</name>
<proteinExistence type="predicted"/>
<protein>
    <submittedName>
        <fullName evidence="1">Uncharacterized protein</fullName>
    </submittedName>
</protein>
<sequence>MQRQKRIWRSLLPPSACSYTASIVTETDSLSLSPTHEPANQQQTDKQTNTLTHKHTHADSLTLRLSLSSVADVLLALRPAVTVGFYCGGYSGGLFREYGLGEIW</sequence>
<dbReference type="AlphaFoldDB" id="A0A8T0GP00"/>
<dbReference type="EMBL" id="CM026430">
    <property type="protein sequence ID" value="KAG0561311.1"/>
    <property type="molecule type" value="Genomic_DNA"/>
</dbReference>
<accession>A0A8T0GP00</accession>
<evidence type="ECO:0000313" key="2">
    <source>
        <dbReference type="Proteomes" id="UP000822688"/>
    </source>
</evidence>
<reference evidence="1" key="1">
    <citation type="submission" date="2020-06" db="EMBL/GenBank/DDBJ databases">
        <title>WGS assembly of Ceratodon purpureus strain R40.</title>
        <authorList>
            <person name="Carey S.B."/>
            <person name="Jenkins J."/>
            <person name="Shu S."/>
            <person name="Lovell J.T."/>
            <person name="Sreedasyam A."/>
            <person name="Maumus F."/>
            <person name="Tiley G.P."/>
            <person name="Fernandez-Pozo N."/>
            <person name="Barry K."/>
            <person name="Chen C."/>
            <person name="Wang M."/>
            <person name="Lipzen A."/>
            <person name="Daum C."/>
            <person name="Saski C.A."/>
            <person name="Payton A.C."/>
            <person name="Mcbreen J.C."/>
            <person name="Conrad R.E."/>
            <person name="Kollar L.M."/>
            <person name="Olsson S."/>
            <person name="Huttunen S."/>
            <person name="Landis J.B."/>
            <person name="Wickett N.J."/>
            <person name="Johnson M.G."/>
            <person name="Rensing S.A."/>
            <person name="Grimwood J."/>
            <person name="Schmutz J."/>
            <person name="Mcdaniel S.F."/>
        </authorList>
    </citation>
    <scope>NUCLEOTIDE SEQUENCE</scope>
    <source>
        <strain evidence="1">R40</strain>
    </source>
</reference>
<dbReference type="Proteomes" id="UP000822688">
    <property type="component" value="Chromosome 9"/>
</dbReference>
<organism evidence="1 2">
    <name type="scientific">Ceratodon purpureus</name>
    <name type="common">Fire moss</name>
    <name type="synonym">Dicranum purpureum</name>
    <dbReference type="NCBI Taxonomy" id="3225"/>
    <lineage>
        <taxon>Eukaryota</taxon>
        <taxon>Viridiplantae</taxon>
        <taxon>Streptophyta</taxon>
        <taxon>Embryophyta</taxon>
        <taxon>Bryophyta</taxon>
        <taxon>Bryophytina</taxon>
        <taxon>Bryopsida</taxon>
        <taxon>Dicranidae</taxon>
        <taxon>Pseudoditrichales</taxon>
        <taxon>Ditrichaceae</taxon>
        <taxon>Ceratodon</taxon>
    </lineage>
</organism>
<comment type="caution">
    <text evidence="1">The sequence shown here is derived from an EMBL/GenBank/DDBJ whole genome shotgun (WGS) entry which is preliminary data.</text>
</comment>
<evidence type="ECO:0000313" key="1">
    <source>
        <dbReference type="EMBL" id="KAG0561311.1"/>
    </source>
</evidence>
<gene>
    <name evidence="1" type="ORF">KC19_9G054200</name>
</gene>
<keyword evidence="2" id="KW-1185">Reference proteome</keyword>